<organism evidence="3 4">
    <name type="scientific">Eragrostis curvula</name>
    <name type="common">weeping love grass</name>
    <dbReference type="NCBI Taxonomy" id="38414"/>
    <lineage>
        <taxon>Eukaryota</taxon>
        <taxon>Viridiplantae</taxon>
        <taxon>Streptophyta</taxon>
        <taxon>Embryophyta</taxon>
        <taxon>Tracheophyta</taxon>
        <taxon>Spermatophyta</taxon>
        <taxon>Magnoliopsida</taxon>
        <taxon>Liliopsida</taxon>
        <taxon>Poales</taxon>
        <taxon>Poaceae</taxon>
        <taxon>PACMAD clade</taxon>
        <taxon>Chloridoideae</taxon>
        <taxon>Eragrostideae</taxon>
        <taxon>Eragrostidinae</taxon>
        <taxon>Eragrostis</taxon>
    </lineage>
</organism>
<dbReference type="Proteomes" id="UP000324897">
    <property type="component" value="Chromosome 3"/>
</dbReference>
<dbReference type="OrthoDB" id="614873at2759"/>
<proteinExistence type="predicted"/>
<evidence type="ECO:0000313" key="4">
    <source>
        <dbReference type="Proteomes" id="UP000324897"/>
    </source>
</evidence>
<gene>
    <name evidence="3" type="ORF">EJB05_41809</name>
</gene>
<reference evidence="3 4" key="1">
    <citation type="journal article" date="2019" name="Sci. Rep.">
        <title>A high-quality genome of Eragrostis curvula grass provides insights into Poaceae evolution and supports new strategies to enhance forage quality.</title>
        <authorList>
            <person name="Carballo J."/>
            <person name="Santos B.A.C.M."/>
            <person name="Zappacosta D."/>
            <person name="Garbus I."/>
            <person name="Selva J.P."/>
            <person name="Gallo C.A."/>
            <person name="Diaz A."/>
            <person name="Albertini E."/>
            <person name="Caccamo M."/>
            <person name="Echenique V."/>
        </authorList>
    </citation>
    <scope>NUCLEOTIDE SEQUENCE [LARGE SCALE GENOMIC DNA]</scope>
    <source>
        <strain evidence="4">cv. Victoria</strain>
        <tissue evidence="3">Leaf</tissue>
    </source>
</reference>
<dbReference type="InterPro" id="IPR005174">
    <property type="entry name" value="KIB1-4_b-propeller"/>
</dbReference>
<dbReference type="PANTHER" id="PTHR34708:SF1">
    <property type="entry name" value="OS08G0126400 PROTEIN"/>
    <property type="match status" value="1"/>
</dbReference>
<dbReference type="PANTHER" id="PTHR34708">
    <property type="entry name" value="OS07G0440000 PROTEIN"/>
    <property type="match status" value="1"/>
</dbReference>
<keyword evidence="4" id="KW-1185">Reference proteome</keyword>
<evidence type="ECO:0000259" key="2">
    <source>
        <dbReference type="Pfam" id="PF03478"/>
    </source>
</evidence>
<comment type="caution">
    <text evidence="3">The sequence shown here is derived from an EMBL/GenBank/DDBJ whole genome shotgun (WGS) entry which is preliminary data.</text>
</comment>
<feature type="domain" description="KIB1-4 beta-propeller" evidence="2">
    <location>
        <begin position="71"/>
        <end position="381"/>
    </location>
</feature>
<evidence type="ECO:0000313" key="3">
    <source>
        <dbReference type="EMBL" id="TVU08405.1"/>
    </source>
</evidence>
<accession>A0A5J9TAL2</accession>
<dbReference type="Pfam" id="PF03478">
    <property type="entry name" value="Beta-prop_KIB1-4"/>
    <property type="match status" value="1"/>
</dbReference>
<feature type="compositionally biased region" description="Basic and acidic residues" evidence="1">
    <location>
        <begin position="434"/>
        <end position="450"/>
    </location>
</feature>
<dbReference type="EMBL" id="RWGY01000039">
    <property type="protein sequence ID" value="TVU08405.1"/>
    <property type="molecule type" value="Genomic_DNA"/>
</dbReference>
<protein>
    <recommendedName>
        <fullName evidence="2">KIB1-4 beta-propeller domain-containing protein</fullName>
    </recommendedName>
</protein>
<evidence type="ECO:0000256" key="1">
    <source>
        <dbReference type="SAM" id="MobiDB-lite"/>
    </source>
</evidence>
<name>A0A5J9TAL2_9POAL</name>
<dbReference type="Gramene" id="TVU08405">
    <property type="protein sequence ID" value="TVU08405"/>
    <property type="gene ID" value="EJB05_41809"/>
</dbReference>
<sequence>MTLLPRWADLQPDLLCRIGDRLDLKGYASARGACTAWRCALAPTSPALLLLVAGEDQWRPYAAPLPSRRSFELTAFISDSRCIGSSNGWLALSVKQLWRRTVFVLLNPVAAVEIVLPPLLICHYESKRISKVVFTPNPTKEDFAVAAICDVNRIAYVTAGARRWAVMDPIGLTGDDQLTDIVYTDNGKVYCLTKRGDVHLVCLPQCRRCRKPANADDAGPSEPEFSVLRHPTVIFLGNSERQDGFELNADMNALATVEPLLSEANLPFNPATVFAPPYDTVSVFTSAKNLVFSEGSLYQVWRNSSCTVTLQLRGGGRCRISDNEIFVLRYCPQRQPCWDVVKDLGGYSFFVGRNNAVSMYAEGVPGLRANCVYWIGGHGRDQGMIFDMATGRSTSCRAPQIGQAPGHLHRQYSTVCWYFLSDLVSNNSSSGGRRVREVSISDAKSSGDQE</sequence>
<feature type="region of interest" description="Disordered" evidence="1">
    <location>
        <begin position="427"/>
        <end position="450"/>
    </location>
</feature>
<feature type="non-terminal residue" evidence="3">
    <location>
        <position position="1"/>
    </location>
</feature>
<dbReference type="AlphaFoldDB" id="A0A5J9TAL2"/>